<gene>
    <name evidence="6" type="ORF">PGTUg99_028193</name>
</gene>
<dbReference type="SMART" id="SM00490">
    <property type="entry name" value="HELICc"/>
    <property type="match status" value="1"/>
</dbReference>
<dbReference type="CDD" id="cd18008">
    <property type="entry name" value="DEXDc_SHPRH-like"/>
    <property type="match status" value="1"/>
</dbReference>
<dbReference type="GO" id="GO:0005524">
    <property type="term" value="F:ATP binding"/>
    <property type="evidence" value="ECO:0007669"/>
    <property type="project" value="UniProtKB-KW"/>
</dbReference>
<organism evidence="6 7">
    <name type="scientific">Puccinia graminis f. sp. tritici</name>
    <dbReference type="NCBI Taxonomy" id="56615"/>
    <lineage>
        <taxon>Eukaryota</taxon>
        <taxon>Fungi</taxon>
        <taxon>Dikarya</taxon>
        <taxon>Basidiomycota</taxon>
        <taxon>Pucciniomycotina</taxon>
        <taxon>Pucciniomycetes</taxon>
        <taxon>Pucciniales</taxon>
        <taxon>Pucciniaceae</taxon>
        <taxon>Puccinia</taxon>
    </lineage>
</organism>
<dbReference type="CDD" id="cd18793">
    <property type="entry name" value="SF2_C_SNF"/>
    <property type="match status" value="1"/>
</dbReference>
<dbReference type="InterPro" id="IPR000330">
    <property type="entry name" value="SNF2_N"/>
</dbReference>
<dbReference type="InterPro" id="IPR001650">
    <property type="entry name" value="Helicase_C-like"/>
</dbReference>
<dbReference type="GO" id="GO:0006281">
    <property type="term" value="P:DNA repair"/>
    <property type="evidence" value="ECO:0007669"/>
    <property type="project" value="TreeGrafter"/>
</dbReference>
<feature type="domain" description="Helicase ATP-binding" evidence="4">
    <location>
        <begin position="145"/>
        <end position="328"/>
    </location>
</feature>
<dbReference type="InterPro" id="IPR049730">
    <property type="entry name" value="SNF2/RAD54-like_C"/>
</dbReference>
<evidence type="ECO:0000259" key="4">
    <source>
        <dbReference type="PROSITE" id="PS51192"/>
    </source>
</evidence>
<dbReference type="Pfam" id="PF00176">
    <property type="entry name" value="SNF2-rel_dom"/>
    <property type="match status" value="1"/>
</dbReference>
<comment type="caution">
    <text evidence="6">The sequence shown here is derived from an EMBL/GenBank/DDBJ whole genome shotgun (WGS) entry which is preliminary data.</text>
</comment>
<dbReference type="SMART" id="SM00487">
    <property type="entry name" value="DEXDc"/>
    <property type="match status" value="1"/>
</dbReference>
<name>A0A5B0S1R7_PUCGR</name>
<keyword evidence="3" id="KW-0067">ATP-binding</keyword>
<proteinExistence type="predicted"/>
<dbReference type="InterPro" id="IPR050628">
    <property type="entry name" value="SNF2_RAD54_helicase_TF"/>
</dbReference>
<dbReference type="PROSITE" id="PS51194">
    <property type="entry name" value="HELICASE_CTER"/>
    <property type="match status" value="1"/>
</dbReference>
<dbReference type="EMBL" id="VDEP01000102">
    <property type="protein sequence ID" value="KAA1131827.1"/>
    <property type="molecule type" value="Genomic_DNA"/>
</dbReference>
<protein>
    <submittedName>
        <fullName evidence="6">Uncharacterized protein</fullName>
    </submittedName>
</protein>
<dbReference type="Gene3D" id="3.40.50.300">
    <property type="entry name" value="P-loop containing nucleotide triphosphate hydrolases"/>
    <property type="match status" value="1"/>
</dbReference>
<evidence type="ECO:0000313" key="6">
    <source>
        <dbReference type="EMBL" id="KAA1131827.1"/>
    </source>
</evidence>
<sequence length="626" mass="71236">MNKAQFSRPEPALIKLQAFVVTKTPTIFQLRACVFSRSEDVQTVLSGFGSADIELLSIWNYNPDLFFRIPHLTSQHYHLGQSSDHSWLDPYIALCRTTLKDHQLSAVQFLKRNESNEEITSQLWSHSDNDWIRDSVKECTELMAGSEYEKPRGSILADDMGLGKTLTALMFILATSQSAHLSQRSRLGNSAMASAATLIVCPLATLSNWENEIQMHFQPQTITYCVFHGRNRGEITHNKLMSSMVVLTTYEMIGKTGNSSTSLPTIESLNICWFRIVLDEAHMIRNRSATRTQLIQRLDAKFFLCLTGTPLQNRLTDLQSLFQLLKMKPWSEEWIWSNFLIPNINVGSSQAIKSLNRLMDRICLRRTKDVLLNLPPKTKRAVVVHLSSDWQKISHELHQTFVQSFGRLRTSADVWNSGEFFRQLTRIRQFCNHPLFAREEIKFDVQWEWNHSAKAVHLIDKLKNSESQGSGSTRPKSVIFSSYVGFLEIIENGLRANSIQSTWLTGKMSISQRDESLAIFRGNTDCNVLLGSIAAAGVGIDLRCAEHVYIMEPSWNPAMEAQAIDRLYRLGQVKPVNVYRYYVHGTLETNIYQIQRRKGELAMSSVPSGGDEEYKSAQLIMSSLAR</sequence>
<dbReference type="AlphaFoldDB" id="A0A5B0S1R7"/>
<dbReference type="PANTHER" id="PTHR45626">
    <property type="entry name" value="TRANSCRIPTION TERMINATION FACTOR 2-RELATED"/>
    <property type="match status" value="1"/>
</dbReference>
<dbReference type="GO" id="GO:0008094">
    <property type="term" value="F:ATP-dependent activity, acting on DNA"/>
    <property type="evidence" value="ECO:0007669"/>
    <property type="project" value="TreeGrafter"/>
</dbReference>
<evidence type="ECO:0000256" key="3">
    <source>
        <dbReference type="ARBA" id="ARBA00022840"/>
    </source>
</evidence>
<evidence type="ECO:0000259" key="5">
    <source>
        <dbReference type="PROSITE" id="PS51194"/>
    </source>
</evidence>
<keyword evidence="1" id="KW-0547">Nucleotide-binding</keyword>
<keyword evidence="2" id="KW-0378">Hydrolase</keyword>
<dbReference type="Gene3D" id="3.40.50.10810">
    <property type="entry name" value="Tandem AAA-ATPase domain"/>
    <property type="match status" value="1"/>
</dbReference>
<evidence type="ECO:0000256" key="1">
    <source>
        <dbReference type="ARBA" id="ARBA00022741"/>
    </source>
</evidence>
<dbReference type="GO" id="GO:0016787">
    <property type="term" value="F:hydrolase activity"/>
    <property type="evidence" value="ECO:0007669"/>
    <property type="project" value="UniProtKB-KW"/>
</dbReference>
<dbReference type="PANTHER" id="PTHR45626:SF22">
    <property type="entry name" value="DNA REPAIR PROTEIN RAD5"/>
    <property type="match status" value="1"/>
</dbReference>
<accession>A0A5B0S1R7</accession>
<evidence type="ECO:0000313" key="7">
    <source>
        <dbReference type="Proteomes" id="UP000325313"/>
    </source>
</evidence>
<dbReference type="GO" id="GO:0005634">
    <property type="term" value="C:nucleus"/>
    <property type="evidence" value="ECO:0007669"/>
    <property type="project" value="TreeGrafter"/>
</dbReference>
<dbReference type="PROSITE" id="PS51192">
    <property type="entry name" value="HELICASE_ATP_BIND_1"/>
    <property type="match status" value="1"/>
</dbReference>
<evidence type="ECO:0000256" key="2">
    <source>
        <dbReference type="ARBA" id="ARBA00022801"/>
    </source>
</evidence>
<dbReference type="InterPro" id="IPR027417">
    <property type="entry name" value="P-loop_NTPase"/>
</dbReference>
<dbReference type="Proteomes" id="UP000325313">
    <property type="component" value="Unassembled WGS sequence"/>
</dbReference>
<dbReference type="Pfam" id="PF00271">
    <property type="entry name" value="Helicase_C"/>
    <property type="match status" value="1"/>
</dbReference>
<reference evidence="6 7" key="1">
    <citation type="submission" date="2019-05" db="EMBL/GenBank/DDBJ databases">
        <title>Emergence of the Ug99 lineage of the wheat stem rust pathogen through somatic hybridization.</title>
        <authorList>
            <person name="Li F."/>
            <person name="Upadhyaya N.M."/>
            <person name="Sperschneider J."/>
            <person name="Matny O."/>
            <person name="Nguyen-Phuc H."/>
            <person name="Mago R."/>
            <person name="Raley C."/>
            <person name="Miller M.E."/>
            <person name="Silverstein K.A.T."/>
            <person name="Henningsen E."/>
            <person name="Hirsch C.D."/>
            <person name="Visser B."/>
            <person name="Pretorius Z.A."/>
            <person name="Steffenson B.J."/>
            <person name="Schwessinger B."/>
            <person name="Dodds P.N."/>
            <person name="Figueroa M."/>
        </authorList>
    </citation>
    <scope>NUCLEOTIDE SEQUENCE [LARGE SCALE GENOMIC DNA]</scope>
    <source>
        <strain evidence="6 7">Ug99</strain>
    </source>
</reference>
<dbReference type="InterPro" id="IPR014001">
    <property type="entry name" value="Helicase_ATP-bd"/>
</dbReference>
<dbReference type="InterPro" id="IPR038718">
    <property type="entry name" value="SNF2-like_sf"/>
</dbReference>
<feature type="domain" description="Helicase C-terminal" evidence="5">
    <location>
        <begin position="457"/>
        <end position="614"/>
    </location>
</feature>
<dbReference type="SUPFAM" id="SSF52540">
    <property type="entry name" value="P-loop containing nucleoside triphosphate hydrolases"/>
    <property type="match status" value="2"/>
</dbReference>